<dbReference type="Pfam" id="PF19583">
    <property type="entry name" value="ODP"/>
    <property type="match status" value="1"/>
</dbReference>
<evidence type="ECO:0000313" key="3">
    <source>
        <dbReference type="EMBL" id="KGK99467.1"/>
    </source>
</evidence>
<dbReference type="SMART" id="SM00849">
    <property type="entry name" value="Lactamase_B"/>
    <property type="match status" value="1"/>
</dbReference>
<evidence type="ECO:0000256" key="1">
    <source>
        <dbReference type="SAM" id="Phobius"/>
    </source>
</evidence>
<dbReference type="InterPro" id="IPR036866">
    <property type="entry name" value="RibonucZ/Hydroxyglut_hydro"/>
</dbReference>
<dbReference type="RefSeq" id="WP_048193205.1">
    <property type="nucleotide sequence ID" value="NZ_CAAGSM010000007.1"/>
</dbReference>
<dbReference type="OrthoDB" id="6433at2157"/>
<comment type="caution">
    <text evidence="3">The sequence shown here is derived from an EMBL/GenBank/DDBJ whole genome shotgun (WGS) entry which is preliminary data.</text>
</comment>
<dbReference type="GO" id="GO:0010181">
    <property type="term" value="F:FMN binding"/>
    <property type="evidence" value="ECO:0007669"/>
    <property type="project" value="InterPro"/>
</dbReference>
<dbReference type="InterPro" id="IPR045761">
    <property type="entry name" value="ODP_dom"/>
</dbReference>
<gene>
    <name evidence="3" type="ORF">LI82_01550</name>
</gene>
<dbReference type="InterPro" id="IPR001279">
    <property type="entry name" value="Metallo-B-lactamas"/>
</dbReference>
<name>A0A099T2X6_METMT</name>
<dbReference type="PANTHER" id="PTHR43717">
    <property type="entry name" value="ANAEROBIC NITRIC OXIDE REDUCTASE FLAVORUBREDOXIN"/>
    <property type="match status" value="1"/>
</dbReference>
<dbReference type="InterPro" id="IPR016440">
    <property type="entry name" value="Rubredoxin-O_OxRdtase"/>
</dbReference>
<dbReference type="InterPro" id="IPR008254">
    <property type="entry name" value="Flavodoxin/NO_synth"/>
</dbReference>
<dbReference type="GO" id="GO:0046872">
    <property type="term" value="F:metal ion binding"/>
    <property type="evidence" value="ECO:0007669"/>
    <property type="project" value="InterPro"/>
</dbReference>
<accession>A0A099T2X6</accession>
<evidence type="ECO:0000259" key="2">
    <source>
        <dbReference type="PROSITE" id="PS50902"/>
    </source>
</evidence>
<reference evidence="3 4" key="1">
    <citation type="submission" date="2014-09" db="EMBL/GenBank/DDBJ databases">
        <title>Draft genome sequence of an obligately methylotrophic methanogen, Methanococcoides methylutens, isolated from marine sediment.</title>
        <authorList>
            <person name="Guan Y."/>
            <person name="Ngugi D.K."/>
            <person name="Blom J."/>
            <person name="Ali S."/>
            <person name="Ferry J.G."/>
            <person name="Stingl U."/>
        </authorList>
    </citation>
    <scope>NUCLEOTIDE SEQUENCE [LARGE SCALE GENOMIC DNA]</scope>
    <source>
        <strain evidence="3 4">DSM 2657</strain>
    </source>
</reference>
<dbReference type="Pfam" id="PF00258">
    <property type="entry name" value="Flavodoxin_1"/>
    <property type="match status" value="1"/>
</dbReference>
<dbReference type="Gene3D" id="3.40.50.360">
    <property type="match status" value="1"/>
</dbReference>
<keyword evidence="1" id="KW-0472">Membrane</keyword>
<organism evidence="3 4">
    <name type="scientific">Methanococcoides methylutens</name>
    <dbReference type="NCBI Taxonomy" id="2226"/>
    <lineage>
        <taxon>Archaea</taxon>
        <taxon>Methanobacteriati</taxon>
        <taxon>Methanobacteriota</taxon>
        <taxon>Stenosarchaea group</taxon>
        <taxon>Methanomicrobia</taxon>
        <taxon>Methanosarcinales</taxon>
        <taxon>Methanosarcinaceae</taxon>
        <taxon>Methanococcoides</taxon>
    </lineage>
</organism>
<keyword evidence="4" id="KW-1185">Reference proteome</keyword>
<keyword evidence="1" id="KW-1133">Transmembrane helix</keyword>
<dbReference type="GO" id="GO:0016491">
    <property type="term" value="F:oxidoreductase activity"/>
    <property type="evidence" value="ECO:0007669"/>
    <property type="project" value="InterPro"/>
</dbReference>
<feature type="domain" description="Flavodoxin-like" evidence="2">
    <location>
        <begin position="258"/>
        <end position="396"/>
    </location>
</feature>
<protein>
    <submittedName>
        <fullName evidence="3">Lactamase</fullName>
    </submittedName>
</protein>
<dbReference type="AlphaFoldDB" id="A0A099T2X6"/>
<sequence length="404" mass="45473">MDPKDENLEIAKGIYWVGVVDWNLRDFHGYATPKGGTYNAYLVVDEKITLIDTVKAEFAPEMIERIRRIVNPSKIDYVISNHVEMDHSSGLPAIMELAKDAKLFCTKHGKVGLNEYYEAGGCRNWDFEVVDTGYELNIGSRTLMFIETPMLHWPDSMQTYLKEDKILFSNDAFGQHLATSVRFEDEVEGGAIEDAAIYYANILMPFGSKVIKYAEKVADLGLEFDMIAPSHGVIWREDPSCIVDAYLSWAKREVVPKVLVIYDTMWNSTEIMAKEIVEGVREGGVEAKLFHLRKNDWSMMLKDLMFSPVIALGSPTMHSTMFFTVSGFLTYMKGLRPKDKSAVAFGSYGWGGGAVKGVEETLKASGFDIIEPGLQVKYRPYEDDIKACRELGIRLAELALKKSS</sequence>
<dbReference type="SUPFAM" id="SSF56281">
    <property type="entry name" value="Metallo-hydrolase/oxidoreductase"/>
    <property type="match status" value="1"/>
</dbReference>
<dbReference type="PANTHER" id="PTHR43717:SF1">
    <property type="entry name" value="ANAEROBIC NITRIC OXIDE REDUCTASE FLAVORUBREDOXIN"/>
    <property type="match status" value="1"/>
</dbReference>
<feature type="transmembrane region" description="Helical" evidence="1">
    <location>
        <begin position="309"/>
        <end position="331"/>
    </location>
</feature>
<dbReference type="InterPro" id="IPR029039">
    <property type="entry name" value="Flavoprotein-like_sf"/>
</dbReference>
<evidence type="ECO:0000313" key="4">
    <source>
        <dbReference type="Proteomes" id="UP000029859"/>
    </source>
</evidence>
<keyword evidence="1" id="KW-0812">Transmembrane</keyword>
<dbReference type="SUPFAM" id="SSF52218">
    <property type="entry name" value="Flavoproteins"/>
    <property type="match status" value="1"/>
</dbReference>
<dbReference type="Proteomes" id="UP000029859">
    <property type="component" value="Unassembled WGS sequence"/>
</dbReference>
<dbReference type="PIRSF" id="PIRSF005243">
    <property type="entry name" value="ROO"/>
    <property type="match status" value="1"/>
</dbReference>
<dbReference type="CDD" id="cd07709">
    <property type="entry name" value="flavodiiron_proteins_MBL-fold"/>
    <property type="match status" value="1"/>
</dbReference>
<dbReference type="EMBL" id="JRHO01000005">
    <property type="protein sequence ID" value="KGK99467.1"/>
    <property type="molecule type" value="Genomic_DNA"/>
</dbReference>
<dbReference type="Gene3D" id="3.60.15.10">
    <property type="entry name" value="Ribonuclease Z/Hydroxyacylglutathione hydrolase-like"/>
    <property type="match status" value="1"/>
</dbReference>
<proteinExistence type="predicted"/>
<dbReference type="PROSITE" id="PS50902">
    <property type="entry name" value="FLAVODOXIN_LIKE"/>
    <property type="match status" value="1"/>
</dbReference>
<dbReference type="GO" id="GO:0009055">
    <property type="term" value="F:electron transfer activity"/>
    <property type="evidence" value="ECO:0007669"/>
    <property type="project" value="InterPro"/>
</dbReference>